<feature type="domain" description="SprT-like" evidence="1">
    <location>
        <begin position="31"/>
        <end position="114"/>
    </location>
</feature>
<protein>
    <recommendedName>
        <fullName evidence="1">SprT-like domain-containing protein</fullName>
    </recommendedName>
</protein>
<dbReference type="Pfam" id="PF10263">
    <property type="entry name" value="SprT-like"/>
    <property type="match status" value="1"/>
</dbReference>
<dbReference type="InterPro" id="IPR006640">
    <property type="entry name" value="SprT-like_domain"/>
</dbReference>
<name>A0A219YCQ2_9CAUD</name>
<reference evidence="2 3" key="1">
    <citation type="journal article" date="2017" name="Sci. Rep.">
        <title>Characterization and diversity of phages infecting Aeromonas salmonicida subsp. salmonicida.</title>
        <authorList>
            <person name="Vincent A.T."/>
            <person name="Paquet V.E."/>
            <person name="Bernatchez A."/>
            <person name="Tremblay D.M."/>
            <person name="Moineau S."/>
            <person name="Charette S.J."/>
        </authorList>
    </citation>
    <scope>NUCLEOTIDE SEQUENCE [LARGE SCALE GENOMIC DNA]</scope>
</reference>
<evidence type="ECO:0000259" key="1">
    <source>
        <dbReference type="Pfam" id="PF10263"/>
    </source>
</evidence>
<sequence length="257" mass="29922">MIIKDQAQFIVETRIEEILDIAKSLYPEMYDFEYRFKECKGVAAGKAGFKVTNGKRSYYIKLNIDMMVRGIEEWNHIFFDTIPHEVAHLVDYVRRGKSGHDKIWRDIAISLGCKGERCHNLDVVSRGRHRYYIDGFGKVNVSQYSHEKIQSKDYDGTVTCGGGRYVLEKKHYVDMNRMMDEIPEDFKQYIHGIEIVETRKAVCVSPSGIKMTKPTKKAMKLWESGYNNWVDFNNNYGVGQYTTVSNQYKLCVKWYGA</sequence>
<organism evidence="2 3">
    <name type="scientific">Aeromonas phage 65.2</name>
    <dbReference type="NCBI Taxonomy" id="1932896"/>
    <lineage>
        <taxon>Viruses</taxon>
        <taxon>Duplodnaviria</taxon>
        <taxon>Heunggongvirae</taxon>
        <taxon>Uroviricota</taxon>
        <taxon>Caudoviricetes</taxon>
        <taxon>Pantevenvirales</taxon>
        <taxon>Straboviridae</taxon>
        <taxon>Emmerichvirinae</taxon>
        <taxon>Ishigurovirus</taxon>
        <taxon>Ishigurovirus osborne</taxon>
    </lineage>
</organism>
<evidence type="ECO:0000313" key="3">
    <source>
        <dbReference type="Proteomes" id="UP000225215"/>
    </source>
</evidence>
<dbReference type="Proteomes" id="UP000225215">
    <property type="component" value="Segment"/>
</dbReference>
<evidence type="ECO:0000313" key="2">
    <source>
        <dbReference type="EMBL" id="APU01791.1"/>
    </source>
</evidence>
<dbReference type="EMBL" id="KY290955">
    <property type="protein sequence ID" value="APU01791.1"/>
    <property type="molecule type" value="Genomic_DNA"/>
</dbReference>
<proteinExistence type="predicted"/>
<dbReference type="GO" id="GO:0006950">
    <property type="term" value="P:response to stress"/>
    <property type="evidence" value="ECO:0007669"/>
    <property type="project" value="UniProtKB-ARBA"/>
</dbReference>
<accession>A0A219YCQ2</accession>